<accession>I3SL45</accession>
<sequence>MISSRNSLKNHPDLLVTTRSQQSLQGKFRPRSGLFCPVNWPSMLFLRVPRLSLSLLVLRFENYFVVVYWCLVS</sequence>
<dbReference type="EMBL" id="BT141193">
    <property type="protein sequence ID" value="AFK40987.1"/>
    <property type="molecule type" value="mRNA"/>
</dbReference>
<reference evidence="1" key="1">
    <citation type="submission" date="2012-05" db="EMBL/GenBank/DDBJ databases">
        <authorList>
            <person name="Krishnakumar V."/>
            <person name="Cheung F."/>
            <person name="Xiao Y."/>
            <person name="Chan A."/>
            <person name="Moskal W.A."/>
            <person name="Town C.D."/>
        </authorList>
    </citation>
    <scope>NUCLEOTIDE SEQUENCE</scope>
</reference>
<name>I3SL45_MEDTR</name>
<dbReference type="AlphaFoldDB" id="I3SL45"/>
<protein>
    <submittedName>
        <fullName evidence="1">Uncharacterized protein</fullName>
    </submittedName>
</protein>
<proteinExistence type="evidence at transcript level"/>
<evidence type="ECO:0000313" key="1">
    <source>
        <dbReference type="EMBL" id="AFK40987.1"/>
    </source>
</evidence>
<organism evidence="1">
    <name type="scientific">Medicago truncatula</name>
    <name type="common">Barrel medic</name>
    <name type="synonym">Medicago tribuloides</name>
    <dbReference type="NCBI Taxonomy" id="3880"/>
    <lineage>
        <taxon>Eukaryota</taxon>
        <taxon>Viridiplantae</taxon>
        <taxon>Streptophyta</taxon>
        <taxon>Embryophyta</taxon>
        <taxon>Tracheophyta</taxon>
        <taxon>Spermatophyta</taxon>
        <taxon>Magnoliopsida</taxon>
        <taxon>eudicotyledons</taxon>
        <taxon>Gunneridae</taxon>
        <taxon>Pentapetalae</taxon>
        <taxon>rosids</taxon>
        <taxon>fabids</taxon>
        <taxon>Fabales</taxon>
        <taxon>Fabaceae</taxon>
        <taxon>Papilionoideae</taxon>
        <taxon>50 kb inversion clade</taxon>
        <taxon>NPAAA clade</taxon>
        <taxon>Hologalegina</taxon>
        <taxon>IRL clade</taxon>
        <taxon>Trifolieae</taxon>
        <taxon>Medicago</taxon>
    </lineage>
</organism>